<feature type="compositionally biased region" description="Polar residues" evidence="12">
    <location>
        <begin position="424"/>
        <end position="433"/>
    </location>
</feature>
<keyword evidence="5 10" id="KW-1133">Transmembrane helix</keyword>
<dbReference type="GO" id="GO:0005743">
    <property type="term" value="C:mitochondrial inner membrane"/>
    <property type="evidence" value="ECO:0007669"/>
    <property type="project" value="UniProtKB-SubCell"/>
</dbReference>
<feature type="compositionally biased region" description="Basic and acidic residues" evidence="12">
    <location>
        <begin position="18"/>
        <end position="93"/>
    </location>
</feature>
<reference evidence="13" key="1">
    <citation type="submission" date="2022-10" db="EMBL/GenBank/DDBJ databases">
        <title>Tapping the CABI collections for fungal endophytes: first genome assemblies for Collariella, Neodidymelliopsis, Ascochyta clinopodiicola, Didymella pomorum, Didymosphaeria variabile, Neocosmospora piperis and Neocucurbitaria cava.</title>
        <authorList>
            <person name="Hill R."/>
        </authorList>
    </citation>
    <scope>NUCLEOTIDE SEQUENCE</scope>
    <source>
        <strain evidence="13">IMI 360193</strain>
    </source>
</reference>
<comment type="caution">
    <text evidence="13">The sequence shown here is derived from an EMBL/GenBank/DDBJ whole genome shotgun (WGS) entry which is preliminary data.</text>
</comment>
<evidence type="ECO:0000256" key="2">
    <source>
        <dbReference type="ARBA" id="ARBA00022692"/>
    </source>
</evidence>
<dbReference type="OrthoDB" id="5595506at2759"/>
<evidence type="ECO:0000256" key="3">
    <source>
        <dbReference type="ARBA" id="ARBA00022792"/>
    </source>
</evidence>
<protein>
    <recommendedName>
        <fullName evidence="10">Sensitive to high expression protein 9, mitochondrial</fullName>
    </recommendedName>
</protein>
<comment type="function">
    <text evidence="9">Required for the maintenance of the structure of the mitochondrial inner membrane. Involved in mitochondrial morphology. Causes growth arrest when highly overexpressed.</text>
</comment>
<feature type="coiled-coil region" evidence="11">
    <location>
        <begin position="199"/>
        <end position="240"/>
    </location>
</feature>
<keyword evidence="4 10" id="KW-0809">Transit peptide</keyword>
<dbReference type="Pfam" id="PF05546">
    <property type="entry name" value="She9_MDM33"/>
    <property type="match status" value="1"/>
</dbReference>
<evidence type="ECO:0000256" key="7">
    <source>
        <dbReference type="ARBA" id="ARBA00023128"/>
    </source>
</evidence>
<evidence type="ECO:0000313" key="14">
    <source>
        <dbReference type="Proteomes" id="UP001140562"/>
    </source>
</evidence>
<gene>
    <name evidence="13" type="primary">SHE9</name>
    <name evidence="13" type="ORF">N0V87_000848</name>
</gene>
<feature type="compositionally biased region" description="Low complexity" evidence="12">
    <location>
        <begin position="385"/>
        <end position="397"/>
    </location>
</feature>
<accession>A0A9W8X823</accession>
<name>A0A9W8X823_9PLEO</name>
<organism evidence="13 14">
    <name type="scientific">Didymella glomerata</name>
    <dbReference type="NCBI Taxonomy" id="749621"/>
    <lineage>
        <taxon>Eukaryota</taxon>
        <taxon>Fungi</taxon>
        <taxon>Dikarya</taxon>
        <taxon>Ascomycota</taxon>
        <taxon>Pezizomycotina</taxon>
        <taxon>Dothideomycetes</taxon>
        <taxon>Pleosporomycetidae</taxon>
        <taxon>Pleosporales</taxon>
        <taxon>Pleosporineae</taxon>
        <taxon>Didymellaceae</taxon>
        <taxon>Didymella</taxon>
    </lineage>
</organism>
<evidence type="ECO:0000256" key="1">
    <source>
        <dbReference type="ARBA" id="ARBA00007472"/>
    </source>
</evidence>
<feature type="compositionally biased region" description="Low complexity" evidence="12">
    <location>
        <begin position="407"/>
        <end position="416"/>
    </location>
</feature>
<evidence type="ECO:0000313" key="13">
    <source>
        <dbReference type="EMBL" id="KAJ4342639.1"/>
    </source>
</evidence>
<feature type="region of interest" description="Disordered" evidence="12">
    <location>
        <begin position="385"/>
        <end position="439"/>
    </location>
</feature>
<dbReference type="GO" id="GO:0007007">
    <property type="term" value="P:inner mitochondrial membrane organization"/>
    <property type="evidence" value="ECO:0007669"/>
    <property type="project" value="TreeGrafter"/>
</dbReference>
<comment type="subcellular location">
    <subcellularLocation>
        <location evidence="10">Mitochondrion inner membrane</location>
        <topology evidence="10">Multi-pass membrane protein</topology>
    </subcellularLocation>
</comment>
<evidence type="ECO:0000256" key="6">
    <source>
        <dbReference type="ARBA" id="ARBA00023054"/>
    </source>
</evidence>
<keyword evidence="6 11" id="KW-0175">Coiled coil</keyword>
<sequence length="557" mass="61848">MPPPATEQKPRPASSVDRTPEELIARQERLRREWEEQQRKREEEALRKKQQEEEARRKREEEEALRKKREAEALQKKQEEEAARKRQEQDASRKSQQTTQPAPAPTPAQLKVPTPEPVPEQPSTVESQRPILEPAASQDKQDVVDNVKRVPDEQLPSHQERQRSNFEKRFTALMDELLPKIAVVTQKVNTYTGTDYSGVEALRREIQEQEKLVKARRLAIDSTKEALDAALEQQAASQKEVVALLERKHSWSSSDLERYMSLIRSEHLNDKAVREAKDAVDAAESALEDARSYLEKRERAQYHEEQIWSDTIRRNSTWVTFGLMGVNIFLLLLSLLILEPYRRRRMVREIKSALEAQQATSEAALAPALATPYVMANPVTEPSISTPAATAASTQKATEPEVVAEKAVGTAPTAAPAAPPVASEPSTDESPTAGTVDPLRISDEHGNEIGNAIDEIVEPTIDSAVPGAAPLMSEDAEASPQETIDIQKEAWGSMSTIQKIEAKLGLWRSKAAIVAEDIVSDRPISMRRVDFTTAILQGAAAGAVIAAASIAILLRPN</sequence>
<evidence type="ECO:0000256" key="9">
    <source>
        <dbReference type="ARBA" id="ARBA00024807"/>
    </source>
</evidence>
<keyword evidence="14" id="KW-1185">Reference proteome</keyword>
<evidence type="ECO:0000256" key="12">
    <source>
        <dbReference type="SAM" id="MobiDB-lite"/>
    </source>
</evidence>
<evidence type="ECO:0000256" key="5">
    <source>
        <dbReference type="ARBA" id="ARBA00022989"/>
    </source>
</evidence>
<feature type="transmembrane region" description="Helical" evidence="10">
    <location>
        <begin position="531"/>
        <end position="554"/>
    </location>
</feature>
<evidence type="ECO:0000256" key="4">
    <source>
        <dbReference type="ARBA" id="ARBA00022946"/>
    </source>
</evidence>
<dbReference type="PANTHER" id="PTHR31961">
    <property type="entry name" value="SENSITIVE TO HIGH EXPRESSION PROTEIN 9, MITOCHONDRIAL"/>
    <property type="match status" value="1"/>
</dbReference>
<proteinExistence type="inferred from homology"/>
<keyword evidence="8 10" id="KW-0472">Membrane</keyword>
<dbReference type="PANTHER" id="PTHR31961:SF3">
    <property type="entry name" value="SENSITIVE TO HIGH EXPRESSION PROTEIN 9, MITOCHONDRIAL"/>
    <property type="match status" value="1"/>
</dbReference>
<evidence type="ECO:0000256" key="10">
    <source>
        <dbReference type="RuleBase" id="RU364128"/>
    </source>
</evidence>
<keyword evidence="2 10" id="KW-0812">Transmembrane</keyword>
<dbReference type="InterPro" id="IPR008839">
    <property type="entry name" value="MDM33_fungi"/>
</dbReference>
<dbReference type="AlphaFoldDB" id="A0A9W8X823"/>
<feature type="region of interest" description="Disordered" evidence="12">
    <location>
        <begin position="1"/>
        <end position="128"/>
    </location>
</feature>
<keyword evidence="3 10" id="KW-0999">Mitochondrion inner membrane</keyword>
<evidence type="ECO:0000256" key="8">
    <source>
        <dbReference type="ARBA" id="ARBA00023136"/>
    </source>
</evidence>
<dbReference type="Proteomes" id="UP001140562">
    <property type="component" value="Unassembled WGS sequence"/>
</dbReference>
<feature type="transmembrane region" description="Helical" evidence="10">
    <location>
        <begin position="318"/>
        <end position="338"/>
    </location>
</feature>
<keyword evidence="7 10" id="KW-0496">Mitochondrion</keyword>
<dbReference type="EMBL" id="JAPEUV010000005">
    <property type="protein sequence ID" value="KAJ4342639.1"/>
    <property type="molecule type" value="Genomic_DNA"/>
</dbReference>
<evidence type="ECO:0000256" key="11">
    <source>
        <dbReference type="SAM" id="Coils"/>
    </source>
</evidence>
<comment type="similarity">
    <text evidence="1 10">Belongs to the SHE9 family.</text>
</comment>
<comment type="subunit">
    <text evidence="10">Homooligomer.</text>
</comment>